<reference evidence="4 5" key="1">
    <citation type="journal article" date="2020" name="Nat. Commun.">
        <title>Genome of Tripterygium wilfordii and identification of cytochrome P450 involved in triptolide biosynthesis.</title>
        <authorList>
            <person name="Tu L."/>
            <person name="Su P."/>
            <person name="Zhang Z."/>
            <person name="Gao L."/>
            <person name="Wang J."/>
            <person name="Hu T."/>
            <person name="Zhou J."/>
            <person name="Zhang Y."/>
            <person name="Zhao Y."/>
            <person name="Liu Y."/>
            <person name="Song Y."/>
            <person name="Tong Y."/>
            <person name="Lu Y."/>
            <person name="Yang J."/>
            <person name="Xu C."/>
            <person name="Jia M."/>
            <person name="Peters R.J."/>
            <person name="Huang L."/>
            <person name="Gao W."/>
        </authorList>
    </citation>
    <scope>NUCLEOTIDE SEQUENCE [LARGE SCALE GENOMIC DNA]</scope>
    <source>
        <strain evidence="5">cv. XIE 37</strain>
        <tissue evidence="4">Leaf</tissue>
    </source>
</reference>
<proteinExistence type="predicted"/>
<dbReference type="EMBL" id="JAAARO010000002">
    <property type="protein sequence ID" value="KAF5752007.1"/>
    <property type="molecule type" value="Genomic_DNA"/>
</dbReference>
<dbReference type="Pfam" id="PF06916">
    <property type="entry name" value="FAM210A-B_dom"/>
    <property type="match status" value="1"/>
</dbReference>
<dbReference type="PANTHER" id="PTHR21377">
    <property type="entry name" value="PROTEIN FAM210B, MITOCHONDRIAL"/>
    <property type="match status" value="1"/>
</dbReference>
<evidence type="ECO:0000256" key="2">
    <source>
        <dbReference type="SAM" id="Phobius"/>
    </source>
</evidence>
<evidence type="ECO:0000313" key="5">
    <source>
        <dbReference type="Proteomes" id="UP000593562"/>
    </source>
</evidence>
<dbReference type="InterPro" id="IPR009688">
    <property type="entry name" value="FAM210A/B-like_dom"/>
</dbReference>
<evidence type="ECO:0000313" key="4">
    <source>
        <dbReference type="EMBL" id="KAF5752007.1"/>
    </source>
</evidence>
<dbReference type="OrthoDB" id="426386at2759"/>
<dbReference type="GO" id="GO:0005739">
    <property type="term" value="C:mitochondrion"/>
    <property type="evidence" value="ECO:0007669"/>
    <property type="project" value="TreeGrafter"/>
</dbReference>
<gene>
    <name evidence="4" type="ORF">HS088_TW02G01027</name>
</gene>
<feature type="domain" description="DUF1279" evidence="3">
    <location>
        <begin position="4"/>
        <end position="123"/>
    </location>
</feature>
<dbReference type="FunCoup" id="A0A7J7E095">
    <property type="interactions" value="126"/>
</dbReference>
<keyword evidence="2" id="KW-0472">Membrane</keyword>
<keyword evidence="2" id="KW-1133">Transmembrane helix</keyword>
<organism evidence="4 5">
    <name type="scientific">Tripterygium wilfordii</name>
    <name type="common">Thunder God vine</name>
    <dbReference type="NCBI Taxonomy" id="458696"/>
    <lineage>
        <taxon>Eukaryota</taxon>
        <taxon>Viridiplantae</taxon>
        <taxon>Streptophyta</taxon>
        <taxon>Embryophyta</taxon>
        <taxon>Tracheophyta</taxon>
        <taxon>Spermatophyta</taxon>
        <taxon>Magnoliopsida</taxon>
        <taxon>eudicotyledons</taxon>
        <taxon>Gunneridae</taxon>
        <taxon>Pentapetalae</taxon>
        <taxon>rosids</taxon>
        <taxon>fabids</taxon>
        <taxon>Celastrales</taxon>
        <taxon>Celastraceae</taxon>
        <taxon>Tripterygium</taxon>
    </lineage>
</organism>
<dbReference type="Proteomes" id="UP000593562">
    <property type="component" value="Unassembled WGS sequence"/>
</dbReference>
<feature type="transmembrane region" description="Helical" evidence="2">
    <location>
        <begin position="12"/>
        <end position="35"/>
    </location>
</feature>
<accession>A0A7J7E095</accession>
<keyword evidence="5" id="KW-1185">Reference proteome</keyword>
<protein>
    <recommendedName>
        <fullName evidence="3">DUF1279 domain-containing protein</fullName>
    </recommendedName>
</protein>
<evidence type="ECO:0000259" key="3">
    <source>
        <dbReference type="Pfam" id="PF06916"/>
    </source>
</evidence>
<dbReference type="InParanoid" id="A0A7J7E095"/>
<dbReference type="AlphaFoldDB" id="A0A7J7E095"/>
<name>A0A7J7E095_TRIWF</name>
<feature type="region of interest" description="Disordered" evidence="1">
    <location>
        <begin position="52"/>
        <end position="73"/>
    </location>
</feature>
<sequence length="139" mass="15128">MGSRVKQFLKKYGGVAVGVHASVSAFSIAGLYIAIKNNIDVNSYLEKWNVPGFSKDPQPHPTQPENEGFPERLTNQSTDVFESKETDRTAEIAKSAGGALALAFLCNKALFPIRAPITLVLTPPVTRFLAKWKIPKASV</sequence>
<keyword evidence="2" id="KW-0812">Transmembrane</keyword>
<dbReference type="InterPro" id="IPR045866">
    <property type="entry name" value="FAM210A/B-like"/>
</dbReference>
<evidence type="ECO:0000256" key="1">
    <source>
        <dbReference type="SAM" id="MobiDB-lite"/>
    </source>
</evidence>
<comment type="caution">
    <text evidence="4">The sequence shown here is derived from an EMBL/GenBank/DDBJ whole genome shotgun (WGS) entry which is preliminary data.</text>
</comment>
<dbReference type="PANTHER" id="PTHR21377:SF0">
    <property type="entry name" value="PROTEIN FAM210B, MITOCHONDRIAL"/>
    <property type="match status" value="1"/>
</dbReference>